<keyword evidence="3" id="KW-1003">Cell membrane</keyword>
<feature type="transmembrane region" description="Helical" evidence="10">
    <location>
        <begin position="205"/>
        <end position="228"/>
    </location>
</feature>
<dbReference type="Pfam" id="PF06750">
    <property type="entry name" value="A24_N_bact"/>
    <property type="match status" value="1"/>
</dbReference>
<keyword evidence="4" id="KW-0997">Cell inner membrane</keyword>
<dbReference type="GO" id="GO:0006465">
    <property type="term" value="P:signal peptide processing"/>
    <property type="evidence" value="ECO:0007669"/>
    <property type="project" value="TreeGrafter"/>
</dbReference>
<dbReference type="EMBL" id="RHHM01000014">
    <property type="protein sequence ID" value="RQM37068.1"/>
    <property type="molecule type" value="Genomic_DNA"/>
</dbReference>
<dbReference type="GO" id="GO:0008168">
    <property type="term" value="F:methyltransferase activity"/>
    <property type="evidence" value="ECO:0007669"/>
    <property type="project" value="UniProtKB-KW"/>
</dbReference>
<evidence type="ECO:0000313" key="14">
    <source>
        <dbReference type="Proteomes" id="UP000279457"/>
    </source>
</evidence>
<keyword evidence="9" id="KW-0808">Transferase</keyword>
<keyword evidence="9" id="KW-0511">Multifunctional enzyme</keyword>
<feature type="transmembrane region" description="Helical" evidence="10">
    <location>
        <begin position="165"/>
        <end position="185"/>
    </location>
</feature>
<comment type="catalytic activity">
    <reaction evidence="9">
        <text>Typically cleaves a -Gly-|-Phe- bond to release an N-terminal, basic peptide of 5-8 residues from type IV prepilin, and then N-methylates the new N-terminal amino group, the methyl donor being S-adenosyl-L-methionine.</text>
        <dbReference type="EC" id="3.4.23.43"/>
    </reaction>
</comment>
<comment type="similarity">
    <text evidence="2 8">Belongs to the peptidase A24 family.</text>
</comment>
<evidence type="ECO:0000259" key="12">
    <source>
        <dbReference type="Pfam" id="PF06750"/>
    </source>
</evidence>
<dbReference type="PANTHER" id="PTHR30487">
    <property type="entry name" value="TYPE 4 PREPILIN-LIKE PROTEINS LEADER PEPTIDE-PROCESSING ENZYME"/>
    <property type="match status" value="1"/>
</dbReference>
<feature type="domain" description="Prepilin peptidase A24 N-terminal" evidence="12">
    <location>
        <begin position="15"/>
        <end position="103"/>
    </location>
</feature>
<evidence type="ECO:0000256" key="6">
    <source>
        <dbReference type="ARBA" id="ARBA00022989"/>
    </source>
</evidence>
<dbReference type="Pfam" id="PF01478">
    <property type="entry name" value="Peptidase_A24"/>
    <property type="match status" value="1"/>
</dbReference>
<dbReference type="Gene3D" id="1.20.120.1220">
    <property type="match status" value="1"/>
</dbReference>
<dbReference type="EC" id="2.1.1.-" evidence="9"/>
<evidence type="ECO:0000256" key="10">
    <source>
        <dbReference type="SAM" id="Phobius"/>
    </source>
</evidence>
<keyword evidence="5 9" id="KW-0812">Transmembrane</keyword>
<feature type="transmembrane region" description="Helical" evidence="10">
    <location>
        <begin position="109"/>
        <end position="128"/>
    </location>
</feature>
<name>A0A3N6RVT0_9GAMM</name>
<evidence type="ECO:0000259" key="11">
    <source>
        <dbReference type="Pfam" id="PF01478"/>
    </source>
</evidence>
<dbReference type="InterPro" id="IPR000045">
    <property type="entry name" value="Prepilin_IV_endopep_pep"/>
</dbReference>
<proteinExistence type="inferred from homology"/>
<keyword evidence="6 10" id="KW-1133">Transmembrane helix</keyword>
<sequence>MGAWYPELYPVFIALMGMTAGSFFNVVIHRVPRMIFQSSCHQYNLFFPRSHCPECYVSLCWYHNIPVLSWLCLRGKCHSCKTDIAVSYPLTELLFMITALLMSYYESNVIEIIFTFFFCGTLLSLALIDLRYTLLPDMLTLPLLWGGLLFHTLPDESGLMLQDAVFGAVAGYMTLWLLYWIFYALTGREGLGGGDFKLLAALGAWSGWKALPIILLLAASTGIIMVFAARVLKNKKFRDEIPFGPSLAFAGLVCHFF</sequence>
<evidence type="ECO:0000256" key="8">
    <source>
        <dbReference type="RuleBase" id="RU003793"/>
    </source>
</evidence>
<evidence type="ECO:0000313" key="13">
    <source>
        <dbReference type="EMBL" id="RQM37068.1"/>
    </source>
</evidence>
<keyword evidence="9" id="KW-0645">Protease</keyword>
<reference evidence="13 14" key="1">
    <citation type="submission" date="2018-10" db="EMBL/GenBank/DDBJ databases">
        <title>Draft genome sequence for the type isolate of Erwinia psidii, agent causal of bacterial blight in guava (Psidium guajava) and wilt and die-back of Eucalyptus spp.</title>
        <authorList>
            <person name="Hermenegildo P.S."/>
            <person name="Santos S.A."/>
            <person name="Guimaraes L.M.S."/>
            <person name="Vidigal P.M.P."/>
            <person name="Pereira I.C."/>
            <person name="Badel J.L."/>
            <person name="Alfenas-Zerbini P."/>
            <person name="Ferreira M.A.S.V."/>
            <person name="Alfenas A.C."/>
        </authorList>
    </citation>
    <scope>NUCLEOTIDE SEQUENCE [LARGE SCALE GENOMIC DNA]</scope>
    <source>
        <strain evidence="13 14">IBSBF 435</strain>
    </source>
</reference>
<organism evidence="13 14">
    <name type="scientific">Erwinia psidii</name>
    <dbReference type="NCBI Taxonomy" id="69224"/>
    <lineage>
        <taxon>Bacteria</taxon>
        <taxon>Pseudomonadati</taxon>
        <taxon>Pseudomonadota</taxon>
        <taxon>Gammaproteobacteria</taxon>
        <taxon>Enterobacterales</taxon>
        <taxon>Erwiniaceae</taxon>
        <taxon>Erwinia</taxon>
    </lineage>
</organism>
<feature type="transmembrane region" description="Helical" evidence="10">
    <location>
        <begin position="12"/>
        <end position="28"/>
    </location>
</feature>
<dbReference type="PANTHER" id="PTHR30487:SF0">
    <property type="entry name" value="PREPILIN LEADER PEPTIDASE_N-METHYLTRANSFERASE-RELATED"/>
    <property type="match status" value="1"/>
</dbReference>
<evidence type="ECO:0000256" key="9">
    <source>
        <dbReference type="RuleBase" id="RU003794"/>
    </source>
</evidence>
<dbReference type="InterPro" id="IPR014032">
    <property type="entry name" value="Peptidase_A24A_bac"/>
</dbReference>
<protein>
    <recommendedName>
        <fullName evidence="9">Prepilin leader peptidase/N-methyltransferase</fullName>
        <ecNumber evidence="9">2.1.1.-</ecNumber>
        <ecNumber evidence="9">3.4.23.43</ecNumber>
    </recommendedName>
</protein>
<comment type="function">
    <text evidence="9">Plays an essential role in type IV pili and type II pseudopili formation by proteolytically removing the leader sequence from substrate proteins and subsequently monomethylating the alpha-amino group of the newly exposed N-terminal phenylalanine.</text>
</comment>
<dbReference type="PRINTS" id="PR00864">
    <property type="entry name" value="PREPILNPTASE"/>
</dbReference>
<evidence type="ECO:0000256" key="1">
    <source>
        <dbReference type="ARBA" id="ARBA00004429"/>
    </source>
</evidence>
<dbReference type="Proteomes" id="UP000279457">
    <property type="component" value="Unassembled WGS sequence"/>
</dbReference>
<evidence type="ECO:0000256" key="5">
    <source>
        <dbReference type="ARBA" id="ARBA00022692"/>
    </source>
</evidence>
<dbReference type="InterPro" id="IPR010627">
    <property type="entry name" value="Prepilin_pept_A24_N"/>
</dbReference>
<keyword evidence="7 10" id="KW-0472">Membrane</keyword>
<evidence type="ECO:0000256" key="3">
    <source>
        <dbReference type="ARBA" id="ARBA00022475"/>
    </source>
</evidence>
<comment type="subcellular location">
    <subcellularLocation>
        <location evidence="1">Cell inner membrane</location>
        <topology evidence="1">Multi-pass membrane protein</topology>
    </subcellularLocation>
    <subcellularLocation>
        <location evidence="9">Cell membrane</location>
        <topology evidence="9">Multi-pass membrane protein</topology>
    </subcellularLocation>
</comment>
<dbReference type="GO" id="GO:0004190">
    <property type="term" value="F:aspartic-type endopeptidase activity"/>
    <property type="evidence" value="ECO:0007669"/>
    <property type="project" value="UniProtKB-EC"/>
</dbReference>
<dbReference type="GO" id="GO:0005886">
    <property type="term" value="C:plasma membrane"/>
    <property type="evidence" value="ECO:0007669"/>
    <property type="project" value="UniProtKB-SubCell"/>
</dbReference>
<keyword evidence="9" id="KW-0378">Hydrolase</keyword>
<gene>
    <name evidence="13" type="ORF">EB241_16790</name>
</gene>
<evidence type="ECO:0000256" key="4">
    <source>
        <dbReference type="ARBA" id="ARBA00022519"/>
    </source>
</evidence>
<keyword evidence="9" id="KW-0489">Methyltransferase</keyword>
<comment type="caution">
    <text evidence="13">The sequence shown here is derived from an EMBL/GenBank/DDBJ whole genome shotgun (WGS) entry which is preliminary data.</text>
</comment>
<dbReference type="EC" id="3.4.23.43" evidence="9"/>
<dbReference type="OrthoDB" id="9789291at2"/>
<dbReference type="RefSeq" id="WP_124234187.1">
    <property type="nucleotide sequence ID" value="NZ_RQSB01000018.1"/>
</dbReference>
<keyword evidence="14" id="KW-1185">Reference proteome</keyword>
<evidence type="ECO:0000256" key="7">
    <source>
        <dbReference type="ARBA" id="ARBA00023136"/>
    </source>
</evidence>
<accession>A0A3N6RVT0</accession>
<feature type="domain" description="Prepilin type IV endopeptidase peptidase" evidence="11">
    <location>
        <begin position="116"/>
        <end position="226"/>
    </location>
</feature>
<dbReference type="AlphaFoldDB" id="A0A3N6RVT0"/>
<dbReference type="InterPro" id="IPR050882">
    <property type="entry name" value="Prepilin_peptidase/N-MTase"/>
</dbReference>
<dbReference type="GO" id="GO:0032259">
    <property type="term" value="P:methylation"/>
    <property type="evidence" value="ECO:0007669"/>
    <property type="project" value="UniProtKB-KW"/>
</dbReference>
<evidence type="ECO:0000256" key="2">
    <source>
        <dbReference type="ARBA" id="ARBA00005801"/>
    </source>
</evidence>